<evidence type="ECO:0000256" key="1">
    <source>
        <dbReference type="ARBA" id="ARBA00004141"/>
    </source>
</evidence>
<evidence type="ECO:0000256" key="2">
    <source>
        <dbReference type="ARBA" id="ARBA00008974"/>
    </source>
</evidence>
<organism evidence="7">
    <name type="scientific">uncultured haloarchaeon</name>
    <dbReference type="NCBI Taxonomy" id="160804"/>
    <lineage>
        <taxon>Archaea</taxon>
        <taxon>Methanobacteriati</taxon>
        <taxon>Methanobacteriota</taxon>
        <taxon>Stenosarchaea group</taxon>
        <taxon>Halobacteria</taxon>
        <taxon>Halobacteriales</taxon>
        <taxon>Halobacteriaceae</taxon>
        <taxon>environmental samples</taxon>
    </lineage>
</organism>
<feature type="transmembrane region" description="Helical" evidence="6">
    <location>
        <begin position="244"/>
        <end position="270"/>
    </location>
</feature>
<proteinExistence type="inferred from homology"/>
<dbReference type="GO" id="GO:0005886">
    <property type="term" value="C:plasma membrane"/>
    <property type="evidence" value="ECO:0007669"/>
    <property type="project" value="TreeGrafter"/>
</dbReference>
<feature type="transmembrane region" description="Helical" evidence="6">
    <location>
        <begin position="319"/>
        <end position="338"/>
    </location>
</feature>
<feature type="transmembrane region" description="Helical" evidence="6">
    <location>
        <begin position="136"/>
        <end position="163"/>
    </location>
</feature>
<evidence type="ECO:0000256" key="5">
    <source>
        <dbReference type="ARBA" id="ARBA00023136"/>
    </source>
</evidence>
<keyword evidence="3 6" id="KW-0812">Transmembrane</keyword>
<feature type="transmembrane region" description="Helical" evidence="6">
    <location>
        <begin position="40"/>
        <end position="62"/>
    </location>
</feature>
<protein>
    <submittedName>
        <fullName evidence="7">Cytosine permease/transport</fullName>
    </submittedName>
</protein>
<feature type="transmembrane region" description="Helical" evidence="6">
    <location>
        <begin position="212"/>
        <end position="232"/>
    </location>
</feature>
<dbReference type="PANTHER" id="PTHR30569:SF0">
    <property type="entry name" value="CYTOSINE PERMEASE"/>
    <property type="match status" value="1"/>
</dbReference>
<dbReference type="EMBL" id="EF583983">
    <property type="protein sequence ID" value="ABQ75787.1"/>
    <property type="molecule type" value="Genomic_DNA"/>
</dbReference>
<evidence type="ECO:0000313" key="7">
    <source>
        <dbReference type="EMBL" id="ABQ75787.1"/>
    </source>
</evidence>
<name>A5YS30_9EURY</name>
<feature type="transmembrane region" description="Helical" evidence="6">
    <location>
        <begin position="175"/>
        <end position="192"/>
    </location>
</feature>
<feature type="transmembrane region" description="Helical" evidence="6">
    <location>
        <begin position="344"/>
        <end position="366"/>
    </location>
</feature>
<evidence type="ECO:0000256" key="6">
    <source>
        <dbReference type="SAM" id="Phobius"/>
    </source>
</evidence>
<dbReference type="Pfam" id="PF02133">
    <property type="entry name" value="Transp_cyt_pur"/>
    <property type="match status" value="1"/>
</dbReference>
<comment type="subcellular location">
    <subcellularLocation>
        <location evidence="1">Membrane</location>
        <topology evidence="1">Multi-pass membrane protein</topology>
    </subcellularLocation>
</comment>
<feature type="transmembrane region" description="Helical" evidence="6">
    <location>
        <begin position="276"/>
        <end position="299"/>
    </location>
</feature>
<dbReference type="AlphaFoldDB" id="A5YS30"/>
<sequence>MSRNFINRLRLLFSNPNQALNDHELGHVPQSDRKPVYSLIPVWLGFLSAPDIILAATTVALVSSFEVYVAGLFFGLLLVSTVATIMGIVGQRTGLSTYMLYRRFFGYYGAKLPVSILLITRIGWNAVETIVAAKAILLVFDFIGIEANILATILAVALAFTAFFGYDGLDFISKFTIPALVLTFGAAGYAIVTNGGIAEIMAFTPSSSEQMPFTAIVSLVFAIWVSGTSLSADIVRYAKSDRDVVIANYGSIVPSQLFMFILAGAVGLVTGYSNPALGIAELLGVVGAFALFLAAWTTVDNQYYSAGLAASELTNRHKAPLLVGIVAVTATLSFADLTQVITEYLVLIGVAVPPLVGVVFADYFVLKTRFPDIETQSIQDVESSVNPAAIIAWVAGAAIAQFTPLVYMPPLVGLLSATVVYIR</sequence>
<comment type="similarity">
    <text evidence="2">Belongs to the purine-cytosine permease (2.A.39) family.</text>
</comment>
<keyword evidence="4 6" id="KW-1133">Transmembrane helix</keyword>
<feature type="transmembrane region" description="Helical" evidence="6">
    <location>
        <begin position="105"/>
        <end position="124"/>
    </location>
</feature>
<evidence type="ECO:0000256" key="3">
    <source>
        <dbReference type="ARBA" id="ARBA00022692"/>
    </source>
</evidence>
<feature type="transmembrane region" description="Helical" evidence="6">
    <location>
        <begin position="387"/>
        <end position="407"/>
    </location>
</feature>
<evidence type="ECO:0000256" key="4">
    <source>
        <dbReference type="ARBA" id="ARBA00022989"/>
    </source>
</evidence>
<keyword evidence="5 6" id="KW-0472">Membrane</keyword>
<dbReference type="Gene3D" id="1.10.4160.10">
    <property type="entry name" value="Hydantoin permease"/>
    <property type="match status" value="1"/>
</dbReference>
<accession>A5YS30</accession>
<reference evidence="7" key="1">
    <citation type="journal article" date="2007" name="ISME J.">
        <title>Genomic plasticity in prokaryotes: the case of the square haloarchaeon.</title>
        <authorList>
            <person name="Cuadros-Orellana S."/>
            <person name="Martin-Cuadrado A.B."/>
            <person name="Legault B."/>
            <person name="D'Auria G."/>
            <person name="Zhaxybayeva O."/>
            <person name="Papke R.T."/>
            <person name="Rodriguez-Valera F."/>
        </authorList>
    </citation>
    <scope>NUCLEOTIDE SEQUENCE</scope>
</reference>
<dbReference type="InterPro" id="IPR030191">
    <property type="entry name" value="CodB"/>
</dbReference>
<dbReference type="InterPro" id="IPR001248">
    <property type="entry name" value="Pur-cyt_permease"/>
</dbReference>
<feature type="transmembrane region" description="Helical" evidence="6">
    <location>
        <begin position="68"/>
        <end position="89"/>
    </location>
</feature>
<dbReference type="PANTHER" id="PTHR30569">
    <property type="entry name" value="CYTOSINE TRANSPORTER CODB"/>
    <property type="match status" value="1"/>
</dbReference>
<dbReference type="GO" id="GO:0015209">
    <property type="term" value="F:cytosine transmembrane transporter activity"/>
    <property type="evidence" value="ECO:0007669"/>
    <property type="project" value="InterPro"/>
</dbReference>